<dbReference type="AlphaFoldDB" id="A0A4C2AA70"/>
<dbReference type="OrthoDB" id="6761817at2759"/>
<protein>
    <submittedName>
        <fullName evidence="1">Uncharacterized protein</fullName>
    </submittedName>
</protein>
<gene>
    <name evidence="1" type="ORF">EVAR_23175_1</name>
</gene>
<dbReference type="EMBL" id="BGZK01002999">
    <property type="protein sequence ID" value="GBP97751.1"/>
    <property type="molecule type" value="Genomic_DNA"/>
</dbReference>
<keyword evidence="2" id="KW-1185">Reference proteome</keyword>
<evidence type="ECO:0000313" key="1">
    <source>
        <dbReference type="EMBL" id="GBP97751.1"/>
    </source>
</evidence>
<accession>A0A4C2AA70</accession>
<name>A0A4C2AA70_EUMVA</name>
<comment type="caution">
    <text evidence="1">The sequence shown here is derived from an EMBL/GenBank/DDBJ whole genome shotgun (WGS) entry which is preliminary data.</text>
</comment>
<dbReference type="Proteomes" id="UP000299102">
    <property type="component" value="Unassembled WGS sequence"/>
</dbReference>
<sequence>MTYRYRRLASKSRYSRTILRFTIEIGIENVLSSTSRGSVVRWFCNWGIKVNLDKSTAQQFKYSKRRSREIVDLDTPHLRLLNANILWQFNHKHLRVTLDKNLYFRDHIDSIRKTAIFYRGSSEPYSVEKANYFGAISALFTPVIRTVM</sequence>
<organism evidence="1 2">
    <name type="scientific">Eumeta variegata</name>
    <name type="common">Bagworm moth</name>
    <name type="synonym">Eumeta japonica</name>
    <dbReference type="NCBI Taxonomy" id="151549"/>
    <lineage>
        <taxon>Eukaryota</taxon>
        <taxon>Metazoa</taxon>
        <taxon>Ecdysozoa</taxon>
        <taxon>Arthropoda</taxon>
        <taxon>Hexapoda</taxon>
        <taxon>Insecta</taxon>
        <taxon>Pterygota</taxon>
        <taxon>Neoptera</taxon>
        <taxon>Endopterygota</taxon>
        <taxon>Lepidoptera</taxon>
        <taxon>Glossata</taxon>
        <taxon>Ditrysia</taxon>
        <taxon>Tineoidea</taxon>
        <taxon>Psychidae</taxon>
        <taxon>Oiketicinae</taxon>
        <taxon>Eumeta</taxon>
    </lineage>
</organism>
<proteinExistence type="predicted"/>
<reference evidence="1 2" key="1">
    <citation type="journal article" date="2019" name="Commun. Biol.">
        <title>The bagworm genome reveals a unique fibroin gene that provides high tensile strength.</title>
        <authorList>
            <person name="Kono N."/>
            <person name="Nakamura H."/>
            <person name="Ohtoshi R."/>
            <person name="Tomita M."/>
            <person name="Numata K."/>
            <person name="Arakawa K."/>
        </authorList>
    </citation>
    <scope>NUCLEOTIDE SEQUENCE [LARGE SCALE GENOMIC DNA]</scope>
</reference>
<evidence type="ECO:0000313" key="2">
    <source>
        <dbReference type="Proteomes" id="UP000299102"/>
    </source>
</evidence>